<comment type="caution">
    <text evidence="4">The sequence shown here is derived from an EMBL/GenBank/DDBJ whole genome shotgun (WGS) entry which is preliminary data.</text>
</comment>
<evidence type="ECO:0000313" key="4">
    <source>
        <dbReference type="EMBL" id="POH65995.1"/>
    </source>
</evidence>
<dbReference type="InterPro" id="IPR050921">
    <property type="entry name" value="T4SS_GSP_E_ATPase"/>
</dbReference>
<keyword evidence="5" id="KW-1185">Reference proteome</keyword>
<name>A0A2S3ZGG1_9MICO</name>
<dbReference type="Pfam" id="PF00437">
    <property type="entry name" value="T2SSE"/>
    <property type="match status" value="1"/>
</dbReference>
<dbReference type="EMBL" id="PPXD01000011">
    <property type="protein sequence ID" value="POH65995.1"/>
    <property type="molecule type" value="Genomic_DNA"/>
</dbReference>
<evidence type="ECO:0000313" key="5">
    <source>
        <dbReference type="Proteomes" id="UP000237340"/>
    </source>
</evidence>
<dbReference type="PANTHER" id="PTHR30486">
    <property type="entry name" value="TWITCHING MOTILITY PROTEIN PILT"/>
    <property type="match status" value="1"/>
</dbReference>
<evidence type="ECO:0000256" key="2">
    <source>
        <dbReference type="SAM" id="MobiDB-lite"/>
    </source>
</evidence>
<dbReference type="InterPro" id="IPR027417">
    <property type="entry name" value="P-loop_NTPase"/>
</dbReference>
<accession>A0A2S3ZGG1</accession>
<evidence type="ECO:0000259" key="3">
    <source>
        <dbReference type="Pfam" id="PF00437"/>
    </source>
</evidence>
<dbReference type="CDD" id="cd01130">
    <property type="entry name" value="VirB11-like_ATPase"/>
    <property type="match status" value="1"/>
</dbReference>
<dbReference type="InterPro" id="IPR001482">
    <property type="entry name" value="T2SS/T4SS_dom"/>
</dbReference>
<dbReference type="Proteomes" id="UP000237340">
    <property type="component" value="Unassembled WGS sequence"/>
</dbReference>
<feature type="domain" description="Bacterial type II secretion system protein E" evidence="3">
    <location>
        <begin position="236"/>
        <end position="459"/>
    </location>
</feature>
<proteinExistence type="inferred from homology"/>
<evidence type="ECO:0000256" key="1">
    <source>
        <dbReference type="ARBA" id="ARBA00006611"/>
    </source>
</evidence>
<feature type="compositionally biased region" description="Basic and acidic residues" evidence="2">
    <location>
        <begin position="21"/>
        <end position="34"/>
    </location>
</feature>
<dbReference type="Gene3D" id="3.30.450.380">
    <property type="match status" value="1"/>
</dbReference>
<dbReference type="AlphaFoldDB" id="A0A2S3ZGG1"/>
<sequence length="537" mass="58011">MTDRTGLTERTEPMDDTESTDSTKRTDDLDRPRNIAELPFFAGGSPISIPDEDPSDALLVHRRHGDGPTSATAPAAVDPLWAGGLDGSLPVSLPWDIVAGLREQVANLLAQSELASPSLTDASRQALAQAHIVDVIRSQVDDMVRLAGGTSAWDPRTQTAMAKAIFDSLFKLGRLQPLVEQPEVENIDIYGYDNVWLTYASGEKKRHEPVASSDADLMAEIAFLAARGGESGRAFTATNPILDMDLPGGARLAAVAPPISPRPKIVIRIHRFVDITLDDLVVNHGTLTHPMSAFLDAAVRAGKSIVVAGHPNAGKTTLVRALCNSMDPMEEIVTIEKERELHLDRMGDRHHIVTALQYRPGQGERTSDGSRPGEITLVELLEEALRLNAQRIVVGEVRGGEIDAMFQAMQAGVGSLSTLHAESPSNAIERMATLTQKSLNTSDAYAYRQIAQHINFIVQVSKVRDLATGRVRRIITEISEVGPGEGSRPIATPIFRADPYTHEQVTANRPRDETLAQLVHAGFDPALLIPTQGGAPS</sequence>
<feature type="region of interest" description="Disordered" evidence="2">
    <location>
        <begin position="1"/>
        <end position="54"/>
    </location>
</feature>
<dbReference type="PANTHER" id="PTHR30486:SF6">
    <property type="entry name" value="TYPE IV PILUS RETRACTATION ATPASE PILT"/>
    <property type="match status" value="1"/>
</dbReference>
<gene>
    <name evidence="4" type="ORF">C3B61_09525</name>
</gene>
<protein>
    <submittedName>
        <fullName evidence="4">CpaF family protein</fullName>
    </submittedName>
</protein>
<feature type="compositionally biased region" description="Basic and acidic residues" evidence="2">
    <location>
        <begin position="1"/>
        <end position="13"/>
    </location>
</feature>
<reference evidence="4 5" key="1">
    <citation type="submission" date="2018-01" db="EMBL/GenBank/DDBJ databases">
        <title>Cryobacterium sp. nov., from glaciers in China.</title>
        <authorList>
            <person name="Liu Q."/>
            <person name="Xin Y.-H."/>
        </authorList>
    </citation>
    <scope>NUCLEOTIDE SEQUENCE [LARGE SCALE GENOMIC DNA]</scope>
    <source>
        <strain evidence="4 5">TMN-42</strain>
    </source>
</reference>
<dbReference type="SUPFAM" id="SSF52540">
    <property type="entry name" value="P-loop containing nucleoside triphosphate hydrolases"/>
    <property type="match status" value="1"/>
</dbReference>
<dbReference type="GO" id="GO:0016887">
    <property type="term" value="F:ATP hydrolysis activity"/>
    <property type="evidence" value="ECO:0007669"/>
    <property type="project" value="InterPro"/>
</dbReference>
<dbReference type="RefSeq" id="WP_103460402.1">
    <property type="nucleotide sequence ID" value="NZ_PPXD01000011.1"/>
</dbReference>
<comment type="similarity">
    <text evidence="1">Belongs to the GSP E family.</text>
</comment>
<dbReference type="Gene3D" id="3.40.50.300">
    <property type="entry name" value="P-loop containing nucleotide triphosphate hydrolases"/>
    <property type="match status" value="1"/>
</dbReference>
<organism evidence="4 5">
    <name type="scientific">Cryobacterium zongtaii</name>
    <dbReference type="NCBI Taxonomy" id="1259217"/>
    <lineage>
        <taxon>Bacteria</taxon>
        <taxon>Bacillati</taxon>
        <taxon>Actinomycetota</taxon>
        <taxon>Actinomycetes</taxon>
        <taxon>Micrococcales</taxon>
        <taxon>Microbacteriaceae</taxon>
        <taxon>Cryobacterium</taxon>
    </lineage>
</organism>